<evidence type="ECO:0000256" key="4">
    <source>
        <dbReference type="SAM" id="MobiDB-lite"/>
    </source>
</evidence>
<feature type="compositionally biased region" description="Basic and acidic residues" evidence="4">
    <location>
        <begin position="231"/>
        <end position="242"/>
    </location>
</feature>
<feature type="domain" description="Phosphoadenosine phosphosulphate reductase" evidence="5">
    <location>
        <begin position="50"/>
        <end position="210"/>
    </location>
</feature>
<feature type="region of interest" description="Disordered" evidence="4">
    <location>
        <begin position="215"/>
        <end position="242"/>
    </location>
</feature>
<evidence type="ECO:0000256" key="1">
    <source>
        <dbReference type="ARBA" id="ARBA00009732"/>
    </source>
</evidence>
<dbReference type="AlphaFoldDB" id="A0A6J5Y8A2"/>
<dbReference type="Gene3D" id="3.40.50.620">
    <property type="entry name" value="HUPs"/>
    <property type="match status" value="1"/>
</dbReference>
<dbReference type="EMBL" id="CAEMXZ010000002">
    <property type="protein sequence ID" value="CAB4322364.1"/>
    <property type="molecule type" value="Genomic_DNA"/>
</dbReference>
<reference evidence="6" key="1">
    <citation type="submission" date="2020-05" db="EMBL/GenBank/DDBJ databases">
        <authorList>
            <person name="Chiriac C."/>
            <person name="Salcher M."/>
            <person name="Ghai R."/>
            <person name="Kavagutti S V."/>
        </authorList>
    </citation>
    <scope>NUCLEOTIDE SEQUENCE</scope>
</reference>
<sequence length="242" mass="26553">MSTTELTPIDSGDSLLLPRDELNRLNIEFESATPGEIIAWAADRFGDQLVVTSSFADSVLAHLAWSAVPGIEVVLIDTTYLFAETLWFADHSADLFDGRIRVISPADDVAPDNQWLEDTAGCCARRKVEPLNRALVGNAAWVTGLRRDDSLSRATAPIVANDLMRGIVKVNPMANWTDADVDTYTIEHCLPVHPMTGRGYTSIGCWPCTIPPRNDDDSRSGRWAGQNRTECGLHDEPTQSLS</sequence>
<dbReference type="GO" id="GO:0004604">
    <property type="term" value="F:phosphoadenylyl-sulfate reductase (thioredoxin) activity"/>
    <property type="evidence" value="ECO:0007669"/>
    <property type="project" value="InterPro"/>
</dbReference>
<dbReference type="Pfam" id="PF01507">
    <property type="entry name" value="PAPS_reduct"/>
    <property type="match status" value="1"/>
</dbReference>
<accession>A0A6J5Y8A2</accession>
<dbReference type="GO" id="GO:0019379">
    <property type="term" value="P:sulfate assimilation, phosphoadenylyl sulfate reduction by phosphoadenylyl-sulfate reductase (thioredoxin)"/>
    <property type="evidence" value="ECO:0007669"/>
    <property type="project" value="InterPro"/>
</dbReference>
<keyword evidence="2" id="KW-0560">Oxidoreductase</keyword>
<dbReference type="PANTHER" id="PTHR46509">
    <property type="entry name" value="PHOSPHOADENOSINE PHOSPHOSULFATE REDUCTASE"/>
    <property type="match status" value="1"/>
</dbReference>
<dbReference type="PANTHER" id="PTHR46509:SF1">
    <property type="entry name" value="PHOSPHOADENOSINE PHOSPHOSULFATE REDUCTASE"/>
    <property type="match status" value="1"/>
</dbReference>
<dbReference type="EMBL" id="CAFBNC010000001">
    <property type="protein sequence ID" value="CAB4920453.1"/>
    <property type="molecule type" value="Genomic_DNA"/>
</dbReference>
<protein>
    <submittedName>
        <fullName evidence="6">Unannotated protein</fullName>
    </submittedName>
</protein>
<organism evidence="6">
    <name type="scientific">freshwater metagenome</name>
    <dbReference type="NCBI Taxonomy" id="449393"/>
    <lineage>
        <taxon>unclassified sequences</taxon>
        <taxon>metagenomes</taxon>
        <taxon>ecological metagenomes</taxon>
    </lineage>
</organism>
<name>A0A6J5Y8A2_9ZZZZ</name>
<evidence type="ECO:0000313" key="6">
    <source>
        <dbReference type="EMBL" id="CAB4322364.1"/>
    </source>
</evidence>
<dbReference type="InterPro" id="IPR002500">
    <property type="entry name" value="PAPS_reduct_dom"/>
</dbReference>
<dbReference type="GO" id="GO:0005737">
    <property type="term" value="C:cytoplasm"/>
    <property type="evidence" value="ECO:0007669"/>
    <property type="project" value="TreeGrafter"/>
</dbReference>
<proteinExistence type="inferred from homology"/>
<evidence type="ECO:0000259" key="5">
    <source>
        <dbReference type="Pfam" id="PF01507"/>
    </source>
</evidence>
<dbReference type="NCBIfam" id="NF002537">
    <property type="entry name" value="PRK02090.1"/>
    <property type="match status" value="1"/>
</dbReference>
<comment type="pathway">
    <text evidence="3">Sulfur metabolism; hydrogen sulfide biosynthesis; sulfite from sulfate.</text>
</comment>
<dbReference type="SUPFAM" id="SSF52402">
    <property type="entry name" value="Adenine nucleotide alpha hydrolases-like"/>
    <property type="match status" value="1"/>
</dbReference>
<dbReference type="InterPro" id="IPR004511">
    <property type="entry name" value="PAPS/APS_Rdtase"/>
</dbReference>
<evidence type="ECO:0000256" key="2">
    <source>
        <dbReference type="ARBA" id="ARBA00023002"/>
    </source>
</evidence>
<gene>
    <name evidence="6" type="ORF">UFOPK1392_00098</name>
    <name evidence="7" type="ORF">UFOPK3733_00042</name>
</gene>
<dbReference type="PIRSF" id="PIRSF000857">
    <property type="entry name" value="PAPS_reductase"/>
    <property type="match status" value="1"/>
</dbReference>
<evidence type="ECO:0000256" key="3">
    <source>
        <dbReference type="ARBA" id="ARBA00024327"/>
    </source>
</evidence>
<evidence type="ECO:0000313" key="7">
    <source>
        <dbReference type="EMBL" id="CAB4920453.1"/>
    </source>
</evidence>
<dbReference type="HAMAP" id="MF_00063">
    <property type="entry name" value="CysH"/>
    <property type="match status" value="1"/>
</dbReference>
<dbReference type="InterPro" id="IPR014729">
    <property type="entry name" value="Rossmann-like_a/b/a_fold"/>
</dbReference>
<comment type="similarity">
    <text evidence="1">Belongs to the PAPS reductase family. CysH subfamily.</text>
</comment>